<dbReference type="InterPro" id="IPR029441">
    <property type="entry name" value="Cass2"/>
</dbReference>
<evidence type="ECO:0000313" key="3">
    <source>
        <dbReference type="EMBL" id="MCW7529226.1"/>
    </source>
</evidence>
<gene>
    <name evidence="2" type="ORF">ND861_03295</name>
    <name evidence="3" type="ORF">ND862_03295</name>
</gene>
<name>A0AAW5VI03_9LEPT</name>
<dbReference type="Proteomes" id="UP001208540">
    <property type="component" value="Unassembled WGS sequence"/>
</dbReference>
<dbReference type="Pfam" id="PF14526">
    <property type="entry name" value="Cass2"/>
    <property type="match status" value="1"/>
</dbReference>
<evidence type="ECO:0000313" key="5">
    <source>
        <dbReference type="Proteomes" id="UP001208912"/>
    </source>
</evidence>
<dbReference type="PANTHER" id="PTHR36444:SF2">
    <property type="entry name" value="TRANSCRIPTIONAL REGULATOR PROTEIN YOBU-RELATED"/>
    <property type="match status" value="1"/>
</dbReference>
<dbReference type="InterPro" id="IPR011256">
    <property type="entry name" value="Reg_factor_effector_dom_sf"/>
</dbReference>
<dbReference type="PANTHER" id="PTHR36444">
    <property type="entry name" value="TRANSCRIPTIONAL REGULATOR PROTEIN YOBU-RELATED"/>
    <property type="match status" value="1"/>
</dbReference>
<dbReference type="SMART" id="SM00871">
    <property type="entry name" value="AraC_E_bind"/>
    <property type="match status" value="1"/>
</dbReference>
<reference evidence="3 5" key="1">
    <citation type="submission" date="2022-06" db="EMBL/GenBank/DDBJ databases">
        <title>Leptospira isolates from biofilms formed at urban environments.</title>
        <authorList>
            <person name="Ribeiro P.S."/>
            <person name="Sousa T."/>
            <person name="Carvalho N."/>
            <person name="Aburjaile F."/>
            <person name="Neves F."/>
            <person name="Oliveira D."/>
            <person name="Blanco L."/>
            <person name="Lima J."/>
            <person name="Costa F."/>
            <person name="Brenig B."/>
            <person name="Soares S."/>
            <person name="Ramos R."/>
            <person name="Goes-Neto A."/>
            <person name="Matiuzzi M."/>
            <person name="Azevedo V."/>
            <person name="Ristow P."/>
        </authorList>
    </citation>
    <scope>NUCLEOTIDE SEQUENCE</scope>
    <source>
        <strain evidence="2 5">VSF19</strain>
        <strain evidence="3">VSF20</strain>
    </source>
</reference>
<sequence length="158" mass="18423">MNSEIIQVDQKTIVGMKLEMSLLENQTPGLWQKFMPKLNSISNRLDNHLISMTIYPSDYFQNFNPSNRFKKWAGIEVSKAATLFDELEIIKIPSGLYVRFLYQGLPSQAGPFYQSIFQEWLPKSGYKLDNRPHFELMGDKYKNNDPSSEEMIYIPVMK</sequence>
<keyword evidence="5" id="KW-1185">Reference proteome</keyword>
<dbReference type="AlphaFoldDB" id="A0AAW5VI03"/>
<dbReference type="InterPro" id="IPR053182">
    <property type="entry name" value="YobU-like_regulator"/>
</dbReference>
<dbReference type="SUPFAM" id="SSF55136">
    <property type="entry name" value="Probable bacterial effector-binding domain"/>
    <property type="match status" value="1"/>
</dbReference>
<protein>
    <submittedName>
        <fullName evidence="3">GyrI-like domain-containing protein</fullName>
    </submittedName>
</protein>
<accession>A0AAW5VI03</accession>
<evidence type="ECO:0000259" key="1">
    <source>
        <dbReference type="SMART" id="SM00871"/>
    </source>
</evidence>
<evidence type="ECO:0000313" key="4">
    <source>
        <dbReference type="Proteomes" id="UP001208540"/>
    </source>
</evidence>
<organism evidence="3 4">
    <name type="scientific">Leptospira soteropolitanensis</name>
    <dbReference type="NCBI Taxonomy" id="2950025"/>
    <lineage>
        <taxon>Bacteria</taxon>
        <taxon>Pseudomonadati</taxon>
        <taxon>Spirochaetota</taxon>
        <taxon>Spirochaetia</taxon>
        <taxon>Leptospirales</taxon>
        <taxon>Leptospiraceae</taxon>
        <taxon>Leptospira</taxon>
    </lineage>
</organism>
<comment type="caution">
    <text evidence="3">The sequence shown here is derived from an EMBL/GenBank/DDBJ whole genome shotgun (WGS) entry which is preliminary data.</text>
</comment>
<dbReference type="EMBL" id="JAMQPM010000001">
    <property type="protein sequence ID" value="MCW7525359.1"/>
    <property type="molecule type" value="Genomic_DNA"/>
</dbReference>
<feature type="domain" description="AraC effector-binding" evidence="1">
    <location>
        <begin position="1"/>
        <end position="157"/>
    </location>
</feature>
<dbReference type="Gene3D" id="3.20.80.10">
    <property type="entry name" value="Regulatory factor, effector binding domain"/>
    <property type="match status" value="1"/>
</dbReference>
<evidence type="ECO:0000313" key="2">
    <source>
        <dbReference type="EMBL" id="MCW7525359.1"/>
    </source>
</evidence>
<dbReference type="Proteomes" id="UP001208912">
    <property type="component" value="Unassembled WGS sequence"/>
</dbReference>
<dbReference type="EMBL" id="JAMQPL010000001">
    <property type="protein sequence ID" value="MCW7529226.1"/>
    <property type="molecule type" value="Genomic_DNA"/>
</dbReference>
<dbReference type="InterPro" id="IPR010499">
    <property type="entry name" value="AraC_E-bd"/>
</dbReference>
<dbReference type="RefSeq" id="WP_265350692.1">
    <property type="nucleotide sequence ID" value="NZ_JAMQPL010000001.1"/>
</dbReference>
<proteinExistence type="predicted"/>